<dbReference type="InterPro" id="IPR013120">
    <property type="entry name" value="FAR_NAD-bd"/>
</dbReference>
<protein>
    <submittedName>
        <fullName evidence="2">Fatty acyl-CoA reductase wat-like isoform X2</fullName>
    </submittedName>
</protein>
<gene>
    <name evidence="2" type="ORF">V1477_013834</name>
</gene>
<evidence type="ECO:0000313" key="3">
    <source>
        <dbReference type="Proteomes" id="UP001607303"/>
    </source>
</evidence>
<organism evidence="2 3">
    <name type="scientific">Vespula maculifrons</name>
    <name type="common">Eastern yellow jacket</name>
    <name type="synonym">Wasp</name>
    <dbReference type="NCBI Taxonomy" id="7453"/>
    <lineage>
        <taxon>Eukaryota</taxon>
        <taxon>Metazoa</taxon>
        <taxon>Ecdysozoa</taxon>
        <taxon>Arthropoda</taxon>
        <taxon>Hexapoda</taxon>
        <taxon>Insecta</taxon>
        <taxon>Pterygota</taxon>
        <taxon>Neoptera</taxon>
        <taxon>Endopterygota</taxon>
        <taxon>Hymenoptera</taxon>
        <taxon>Apocrita</taxon>
        <taxon>Aculeata</taxon>
        <taxon>Vespoidea</taxon>
        <taxon>Vespidae</taxon>
        <taxon>Vespinae</taxon>
        <taxon>Vespula</taxon>
    </lineage>
</organism>
<reference evidence="2 3" key="1">
    <citation type="journal article" date="2024" name="Ann. Entomol. Soc. Am.">
        <title>Genomic analyses of the southern and eastern yellowjacket wasps (Hymenoptera: Vespidae) reveal evolutionary signatures of social life.</title>
        <authorList>
            <person name="Catto M.A."/>
            <person name="Caine P.B."/>
            <person name="Orr S.E."/>
            <person name="Hunt B.G."/>
            <person name="Goodisman M.A.D."/>
        </authorList>
    </citation>
    <scope>NUCLEOTIDE SEQUENCE [LARGE SCALE GENOMIC DNA]</scope>
    <source>
        <strain evidence="2">232</strain>
        <tissue evidence="2">Head and thorax</tissue>
    </source>
</reference>
<dbReference type="Proteomes" id="UP001607303">
    <property type="component" value="Unassembled WGS sequence"/>
</dbReference>
<evidence type="ECO:0000313" key="2">
    <source>
        <dbReference type="EMBL" id="KAL2734657.1"/>
    </source>
</evidence>
<keyword evidence="3" id="KW-1185">Reference proteome</keyword>
<feature type="domain" description="Thioester reductase (TE)" evidence="1">
    <location>
        <begin position="30"/>
        <end position="62"/>
    </location>
</feature>
<dbReference type="Pfam" id="PF07993">
    <property type="entry name" value="NAD_binding_4"/>
    <property type="match status" value="1"/>
</dbReference>
<accession>A0ABD2BPF5</accession>
<comment type="caution">
    <text evidence="2">The sequence shown here is derived from an EMBL/GenBank/DDBJ whole genome shotgun (WGS) entry which is preliminary data.</text>
</comment>
<dbReference type="AlphaFoldDB" id="A0ABD2BPF5"/>
<sequence>MTEVPIIEYEQEIAFENIKNLSTIQEFYYGFIGKFLIEKSLRTDPVTNCFYLLIRPKERKNSLTQ</sequence>
<evidence type="ECO:0000259" key="1">
    <source>
        <dbReference type="Pfam" id="PF07993"/>
    </source>
</evidence>
<proteinExistence type="predicted"/>
<dbReference type="EMBL" id="JAYRBN010000071">
    <property type="protein sequence ID" value="KAL2734657.1"/>
    <property type="molecule type" value="Genomic_DNA"/>
</dbReference>
<name>A0ABD2BPF5_VESMC</name>